<dbReference type="STRING" id="69332.A0A388JUB4"/>
<proteinExistence type="predicted"/>
<dbReference type="OrthoDB" id="2013972at2759"/>
<dbReference type="GO" id="GO:0008757">
    <property type="term" value="F:S-adenosylmethionine-dependent methyltransferase activity"/>
    <property type="evidence" value="ECO:0007669"/>
    <property type="project" value="InterPro"/>
</dbReference>
<feature type="domain" description="Methyltransferase type 11" evidence="2">
    <location>
        <begin position="306"/>
        <end position="412"/>
    </location>
</feature>
<comment type="caution">
    <text evidence="3">The sequence shown here is derived from an EMBL/GenBank/DDBJ whole genome shotgun (WGS) entry which is preliminary data.</text>
</comment>
<dbReference type="Proteomes" id="UP000265515">
    <property type="component" value="Unassembled WGS sequence"/>
</dbReference>
<keyword evidence="4" id="KW-1185">Reference proteome</keyword>
<dbReference type="Gene3D" id="3.40.50.150">
    <property type="entry name" value="Vaccinia Virus protein VP39"/>
    <property type="match status" value="1"/>
</dbReference>
<dbReference type="Pfam" id="PF08241">
    <property type="entry name" value="Methyltransf_11"/>
    <property type="match status" value="1"/>
</dbReference>
<evidence type="ECO:0000313" key="4">
    <source>
        <dbReference type="Proteomes" id="UP000265515"/>
    </source>
</evidence>
<name>A0A388JUB4_CHABU</name>
<reference evidence="3 4" key="1">
    <citation type="journal article" date="2018" name="Cell">
        <title>The Chara Genome: Secondary Complexity and Implications for Plant Terrestrialization.</title>
        <authorList>
            <person name="Nishiyama T."/>
            <person name="Sakayama H."/>
            <person name="Vries J.D."/>
            <person name="Buschmann H."/>
            <person name="Saint-Marcoux D."/>
            <person name="Ullrich K.K."/>
            <person name="Haas F.B."/>
            <person name="Vanderstraeten L."/>
            <person name="Becker D."/>
            <person name="Lang D."/>
            <person name="Vosolsobe S."/>
            <person name="Rombauts S."/>
            <person name="Wilhelmsson P.K.I."/>
            <person name="Janitza P."/>
            <person name="Kern R."/>
            <person name="Heyl A."/>
            <person name="Rumpler F."/>
            <person name="Villalobos L.I.A.C."/>
            <person name="Clay J.M."/>
            <person name="Skokan R."/>
            <person name="Toyoda A."/>
            <person name="Suzuki Y."/>
            <person name="Kagoshima H."/>
            <person name="Schijlen E."/>
            <person name="Tajeshwar N."/>
            <person name="Catarino B."/>
            <person name="Hetherington A.J."/>
            <person name="Saltykova A."/>
            <person name="Bonnot C."/>
            <person name="Breuninger H."/>
            <person name="Symeonidi A."/>
            <person name="Radhakrishnan G.V."/>
            <person name="Van Nieuwerburgh F."/>
            <person name="Deforce D."/>
            <person name="Chang C."/>
            <person name="Karol K.G."/>
            <person name="Hedrich R."/>
            <person name="Ulvskov P."/>
            <person name="Glockner G."/>
            <person name="Delwiche C.F."/>
            <person name="Petrasek J."/>
            <person name="Van de Peer Y."/>
            <person name="Friml J."/>
            <person name="Beilby M."/>
            <person name="Dolan L."/>
            <person name="Kohara Y."/>
            <person name="Sugano S."/>
            <person name="Fujiyama A."/>
            <person name="Delaux P.-M."/>
            <person name="Quint M."/>
            <person name="TheiBen G."/>
            <person name="Hagemann M."/>
            <person name="Harholt J."/>
            <person name="Dunand C."/>
            <person name="Zachgo S."/>
            <person name="Langdale J."/>
            <person name="Maumus F."/>
            <person name="Straeten D.V.D."/>
            <person name="Gould S.B."/>
            <person name="Rensing S.A."/>
        </authorList>
    </citation>
    <scope>NUCLEOTIDE SEQUENCE [LARGE SCALE GENOMIC DNA]</scope>
    <source>
        <strain evidence="3 4">S276</strain>
    </source>
</reference>
<dbReference type="AlphaFoldDB" id="A0A388JUB4"/>
<dbReference type="InterPro" id="IPR050508">
    <property type="entry name" value="Methyltransf_Superfamily"/>
</dbReference>
<evidence type="ECO:0000259" key="2">
    <source>
        <dbReference type="Pfam" id="PF08241"/>
    </source>
</evidence>
<dbReference type="InterPro" id="IPR029063">
    <property type="entry name" value="SAM-dependent_MTases_sf"/>
</dbReference>
<accession>A0A388JUB4</accession>
<organism evidence="3 4">
    <name type="scientific">Chara braunii</name>
    <name type="common">Braun's stonewort</name>
    <dbReference type="NCBI Taxonomy" id="69332"/>
    <lineage>
        <taxon>Eukaryota</taxon>
        <taxon>Viridiplantae</taxon>
        <taxon>Streptophyta</taxon>
        <taxon>Charophyceae</taxon>
        <taxon>Charales</taxon>
        <taxon>Characeae</taxon>
        <taxon>Chara</taxon>
    </lineage>
</organism>
<feature type="region of interest" description="Disordered" evidence="1">
    <location>
        <begin position="36"/>
        <end position="95"/>
    </location>
</feature>
<evidence type="ECO:0000256" key="1">
    <source>
        <dbReference type="SAM" id="MobiDB-lite"/>
    </source>
</evidence>
<dbReference type="Gramene" id="GBG61394">
    <property type="protein sequence ID" value="GBG61394"/>
    <property type="gene ID" value="CBR_g20425"/>
</dbReference>
<dbReference type="OMA" id="EPWSDDY"/>
<evidence type="ECO:0000313" key="3">
    <source>
        <dbReference type="EMBL" id="GBG61394.1"/>
    </source>
</evidence>
<dbReference type="CDD" id="cd02440">
    <property type="entry name" value="AdoMet_MTases"/>
    <property type="match status" value="1"/>
</dbReference>
<dbReference type="EMBL" id="BFEA01000019">
    <property type="protein sequence ID" value="GBG61394.1"/>
    <property type="molecule type" value="Genomic_DNA"/>
</dbReference>
<dbReference type="InterPro" id="IPR013216">
    <property type="entry name" value="Methyltransf_11"/>
</dbReference>
<protein>
    <recommendedName>
        <fullName evidence="2">Methyltransferase type 11 domain-containing protein</fullName>
    </recommendedName>
</protein>
<dbReference type="PANTHER" id="PTHR42912">
    <property type="entry name" value="METHYLTRANSFERASE"/>
    <property type="match status" value="1"/>
</dbReference>
<dbReference type="SUPFAM" id="SSF53335">
    <property type="entry name" value="S-adenosyl-L-methionine-dependent methyltransferases"/>
    <property type="match status" value="1"/>
</dbReference>
<sequence length="478" mass="52675">MASPCRIPGPVLRGCNSQACGRDTLPDEAQCSASTCSRSADRSAPTSGCERPHQQFHQFSRRQDRWQSVSSPPPSLLGRSSFPGRKVPTHIKGTCRGTGPNMWFHHHSVDANSCRLRPSAVQAKSSSSSYTSSPTSTAAADNPTIPSQIPLFEEADLDHPAWAGRTFSRATNIALALSPIFHAVRDAARGYFMRFAEESGIPWRELVSSLEQSTVYDEMDLVENKSITYPEYYLKPFHGYKESNLCWKAAFEIEPANLMVAKRAFKTVMPTTSPIECEELQKRYWILAVKNHLDRYGPKGPVTDILDIGCSIGLSANALADAFPDAQVTGLDASPHFLAVASYRQKQAAQAGKARSKPIRWMHALAEDSGLPSRSFDIVSLSYVVHELPLHIKQSIFSEARRLLRPGGTIAIIDISPKSKHYHQIPLPIAVLIKSMEPFLDEHFLFDCKSELQKAGFTNVESVLTNPRHATTTATAAA</sequence>
<gene>
    <name evidence="3" type="ORF">CBR_g20425</name>
</gene>
<dbReference type="PANTHER" id="PTHR42912:SF80">
    <property type="entry name" value="METHYLTRANSFERASE DOMAIN-CONTAINING PROTEIN"/>
    <property type="match status" value="1"/>
</dbReference>